<keyword evidence="8" id="KW-0472">Membrane</keyword>
<dbReference type="EMBL" id="CAKOFQ010006653">
    <property type="protein sequence ID" value="CAH1954150.1"/>
    <property type="molecule type" value="Genomic_DNA"/>
</dbReference>
<comment type="similarity">
    <text evidence="3">Belongs to the HARBI1 family.</text>
</comment>
<evidence type="ECO:0000256" key="5">
    <source>
        <dbReference type="ARBA" id="ARBA00022723"/>
    </source>
</evidence>
<reference evidence="10" key="1">
    <citation type="submission" date="2022-03" db="EMBL/GenBank/DDBJ databases">
        <authorList>
            <person name="Sayadi A."/>
        </authorList>
    </citation>
    <scope>NUCLEOTIDE SEQUENCE</scope>
</reference>
<evidence type="ECO:0000256" key="4">
    <source>
        <dbReference type="ARBA" id="ARBA00022722"/>
    </source>
</evidence>
<evidence type="ECO:0000256" key="6">
    <source>
        <dbReference type="ARBA" id="ARBA00022801"/>
    </source>
</evidence>
<comment type="subcellular location">
    <subcellularLocation>
        <location evidence="2">Nucleus</location>
    </subcellularLocation>
</comment>
<evidence type="ECO:0000259" key="9">
    <source>
        <dbReference type="Pfam" id="PF13359"/>
    </source>
</evidence>
<dbReference type="Pfam" id="PF13359">
    <property type="entry name" value="DDE_Tnp_4"/>
    <property type="match status" value="1"/>
</dbReference>
<keyword evidence="7" id="KW-0539">Nucleus</keyword>
<evidence type="ECO:0000256" key="3">
    <source>
        <dbReference type="ARBA" id="ARBA00006958"/>
    </source>
</evidence>
<evidence type="ECO:0000256" key="1">
    <source>
        <dbReference type="ARBA" id="ARBA00001968"/>
    </source>
</evidence>
<accession>A0A9P0JGT2</accession>
<keyword evidence="5" id="KW-0479">Metal-binding</keyword>
<name>A0A9P0JGT2_ACAOB</name>
<evidence type="ECO:0000256" key="2">
    <source>
        <dbReference type="ARBA" id="ARBA00004123"/>
    </source>
</evidence>
<dbReference type="PANTHER" id="PTHR22930">
    <property type="match status" value="1"/>
</dbReference>
<comment type="cofactor">
    <cofactor evidence="1">
        <name>a divalent metal cation</name>
        <dbReference type="ChEBI" id="CHEBI:60240"/>
    </cofactor>
</comment>
<dbReference type="GO" id="GO:0005634">
    <property type="term" value="C:nucleus"/>
    <property type="evidence" value="ECO:0007669"/>
    <property type="project" value="UniProtKB-SubCell"/>
</dbReference>
<sequence length="242" mass="27808">MDIETAAAAFLVISSAYLLLKKKKKRKPRIWWTVSLIRSREKYSGSNLLADLLKEASGFFENFCRMSSEDFEILLNMVESYIVKYTKWRKAIPTNERVAITLRFQATGDSVVLMALVDANYCFIYADCGCQGRLSDGAVFRNTQLFTKIEGNKLNLPLDEFFNSTNSQMPYVFMGDDAFPLSTCMLKPFPELHTKGSKERIFNYRLSRARRVVENVFGVMSSVLRVLRKPMLLEAKKRQLSL</sequence>
<keyword evidence="8" id="KW-1133">Transmembrane helix</keyword>
<evidence type="ECO:0000256" key="8">
    <source>
        <dbReference type="SAM" id="Phobius"/>
    </source>
</evidence>
<comment type="caution">
    <text evidence="10">The sequence shown here is derived from an EMBL/GenBank/DDBJ whole genome shotgun (WGS) entry which is preliminary data.</text>
</comment>
<proteinExistence type="inferred from homology"/>
<dbReference type="Proteomes" id="UP001152888">
    <property type="component" value="Unassembled WGS sequence"/>
</dbReference>
<dbReference type="InterPro" id="IPR045249">
    <property type="entry name" value="HARBI1-like"/>
</dbReference>
<dbReference type="PANTHER" id="PTHR22930:SF269">
    <property type="entry name" value="NUCLEASE HARBI1-LIKE PROTEIN"/>
    <property type="match status" value="1"/>
</dbReference>
<evidence type="ECO:0000256" key="7">
    <source>
        <dbReference type="ARBA" id="ARBA00023242"/>
    </source>
</evidence>
<organism evidence="10 11">
    <name type="scientific">Acanthoscelides obtectus</name>
    <name type="common">Bean weevil</name>
    <name type="synonym">Bruchus obtectus</name>
    <dbReference type="NCBI Taxonomy" id="200917"/>
    <lineage>
        <taxon>Eukaryota</taxon>
        <taxon>Metazoa</taxon>
        <taxon>Ecdysozoa</taxon>
        <taxon>Arthropoda</taxon>
        <taxon>Hexapoda</taxon>
        <taxon>Insecta</taxon>
        <taxon>Pterygota</taxon>
        <taxon>Neoptera</taxon>
        <taxon>Endopterygota</taxon>
        <taxon>Coleoptera</taxon>
        <taxon>Polyphaga</taxon>
        <taxon>Cucujiformia</taxon>
        <taxon>Chrysomeloidea</taxon>
        <taxon>Chrysomelidae</taxon>
        <taxon>Bruchinae</taxon>
        <taxon>Bruchini</taxon>
        <taxon>Acanthoscelides</taxon>
    </lineage>
</organism>
<gene>
    <name evidence="10" type="ORF">ACAOBT_LOCUS392</name>
</gene>
<dbReference type="GO" id="GO:0016787">
    <property type="term" value="F:hydrolase activity"/>
    <property type="evidence" value="ECO:0007669"/>
    <property type="project" value="UniProtKB-KW"/>
</dbReference>
<keyword evidence="6" id="KW-0378">Hydrolase</keyword>
<dbReference type="GO" id="GO:0046872">
    <property type="term" value="F:metal ion binding"/>
    <property type="evidence" value="ECO:0007669"/>
    <property type="project" value="UniProtKB-KW"/>
</dbReference>
<keyword evidence="11" id="KW-1185">Reference proteome</keyword>
<evidence type="ECO:0000313" key="10">
    <source>
        <dbReference type="EMBL" id="CAH1954150.1"/>
    </source>
</evidence>
<dbReference type="InterPro" id="IPR027806">
    <property type="entry name" value="HARBI1_dom"/>
</dbReference>
<dbReference type="OrthoDB" id="6627079at2759"/>
<feature type="transmembrane region" description="Helical" evidence="8">
    <location>
        <begin position="6"/>
        <end position="21"/>
    </location>
</feature>
<protein>
    <recommendedName>
        <fullName evidence="9">DDE Tnp4 domain-containing protein</fullName>
    </recommendedName>
</protein>
<keyword evidence="8" id="KW-0812">Transmembrane</keyword>
<feature type="domain" description="DDE Tnp4" evidence="9">
    <location>
        <begin position="110"/>
        <end position="234"/>
    </location>
</feature>
<dbReference type="AlphaFoldDB" id="A0A9P0JGT2"/>
<keyword evidence="4" id="KW-0540">Nuclease</keyword>
<dbReference type="GO" id="GO:0004518">
    <property type="term" value="F:nuclease activity"/>
    <property type="evidence" value="ECO:0007669"/>
    <property type="project" value="UniProtKB-KW"/>
</dbReference>
<evidence type="ECO:0000313" key="11">
    <source>
        <dbReference type="Proteomes" id="UP001152888"/>
    </source>
</evidence>